<comment type="caution">
    <text evidence="1">The sequence shown here is derived from an EMBL/GenBank/DDBJ whole genome shotgun (WGS) entry which is preliminary data.</text>
</comment>
<keyword evidence="2" id="KW-1185">Reference proteome</keyword>
<reference evidence="1 2" key="1">
    <citation type="journal article" date="2019" name="Sci. Rep.">
        <title>Orb-weaving spider Araneus ventricosus genome elucidates the spidroin gene catalogue.</title>
        <authorList>
            <person name="Kono N."/>
            <person name="Nakamura H."/>
            <person name="Ohtoshi R."/>
            <person name="Moran D.A.P."/>
            <person name="Shinohara A."/>
            <person name="Yoshida Y."/>
            <person name="Fujiwara M."/>
            <person name="Mori M."/>
            <person name="Tomita M."/>
            <person name="Arakawa K."/>
        </authorList>
    </citation>
    <scope>NUCLEOTIDE SEQUENCE [LARGE SCALE GENOMIC DNA]</scope>
</reference>
<sequence>MSRLDAMDSNFEPVSWTWDTYDAHRTSIVLTDWDLFTSGFIDTRFYVMTSFLPTGFQNCLFEKHGICLVYITFDEDNENWLSPLAYGCYNSTYKRIGLDG</sequence>
<evidence type="ECO:0000313" key="2">
    <source>
        <dbReference type="Proteomes" id="UP000499080"/>
    </source>
</evidence>
<dbReference type="Proteomes" id="UP000499080">
    <property type="component" value="Unassembled WGS sequence"/>
</dbReference>
<dbReference type="AlphaFoldDB" id="A0A4Y2Q3B1"/>
<gene>
    <name evidence="1" type="ORF">AVEN_242354_1</name>
</gene>
<accession>A0A4Y2Q3B1</accession>
<evidence type="ECO:0000313" key="1">
    <source>
        <dbReference type="EMBL" id="GBN58029.1"/>
    </source>
</evidence>
<name>A0A4Y2Q3B1_ARAVE</name>
<organism evidence="1 2">
    <name type="scientific">Araneus ventricosus</name>
    <name type="common">Orbweaver spider</name>
    <name type="synonym">Epeira ventricosa</name>
    <dbReference type="NCBI Taxonomy" id="182803"/>
    <lineage>
        <taxon>Eukaryota</taxon>
        <taxon>Metazoa</taxon>
        <taxon>Ecdysozoa</taxon>
        <taxon>Arthropoda</taxon>
        <taxon>Chelicerata</taxon>
        <taxon>Arachnida</taxon>
        <taxon>Araneae</taxon>
        <taxon>Araneomorphae</taxon>
        <taxon>Entelegynae</taxon>
        <taxon>Araneoidea</taxon>
        <taxon>Araneidae</taxon>
        <taxon>Araneus</taxon>
    </lineage>
</organism>
<dbReference type="EMBL" id="BGPR01136518">
    <property type="protein sequence ID" value="GBN58029.1"/>
    <property type="molecule type" value="Genomic_DNA"/>
</dbReference>
<protein>
    <submittedName>
        <fullName evidence="1">Uncharacterized protein</fullName>
    </submittedName>
</protein>
<proteinExistence type="predicted"/>